<keyword evidence="2" id="KW-1185">Reference proteome</keyword>
<name>A0ABT3I596_9GAMM</name>
<reference evidence="1" key="1">
    <citation type="submission" date="2022-10" db="EMBL/GenBank/DDBJ databases">
        <title>Shewanella flava sp. nov, isolated from the estuary of the Fenhe River into the Yellow River.</title>
        <authorList>
            <person name="Li Y."/>
        </authorList>
    </citation>
    <scope>NUCLEOTIDE SEQUENCE</scope>
    <source>
        <strain evidence="1">FYR11-62</strain>
    </source>
</reference>
<dbReference type="EMBL" id="JAPDMX010000002">
    <property type="protein sequence ID" value="MCW3171241.1"/>
    <property type="molecule type" value="Genomic_DNA"/>
</dbReference>
<sequence length="99" mass="11079">MSVIRFKAPKTCHVMSNGALVQYVDYRKIEVERDALAVAYGKLESLAMQFIENSEEIIEFFEVSSGRNHLIIARDIRVLADDMVDLLNDKNDSSQGGAA</sequence>
<protein>
    <submittedName>
        <fullName evidence="1">Uncharacterized protein</fullName>
    </submittedName>
</protein>
<gene>
    <name evidence="1" type="ORF">OHT75_01970</name>
</gene>
<evidence type="ECO:0000313" key="2">
    <source>
        <dbReference type="Proteomes" id="UP001163714"/>
    </source>
</evidence>
<dbReference type="RefSeq" id="WP_264724707.1">
    <property type="nucleotide sequence ID" value="NZ_JAPDMX010000002.1"/>
</dbReference>
<dbReference type="Proteomes" id="UP001163714">
    <property type="component" value="Unassembled WGS sequence"/>
</dbReference>
<evidence type="ECO:0000313" key="1">
    <source>
        <dbReference type="EMBL" id="MCW3171241.1"/>
    </source>
</evidence>
<organism evidence="1 2">
    <name type="scientific">Shewanella subflava</name>
    <dbReference type="NCBI Taxonomy" id="2986476"/>
    <lineage>
        <taxon>Bacteria</taxon>
        <taxon>Pseudomonadati</taxon>
        <taxon>Pseudomonadota</taxon>
        <taxon>Gammaproteobacteria</taxon>
        <taxon>Alteromonadales</taxon>
        <taxon>Shewanellaceae</taxon>
        <taxon>Shewanella</taxon>
    </lineage>
</organism>
<comment type="caution">
    <text evidence="1">The sequence shown here is derived from an EMBL/GenBank/DDBJ whole genome shotgun (WGS) entry which is preliminary data.</text>
</comment>
<accession>A0ABT3I596</accession>
<proteinExistence type="predicted"/>